<proteinExistence type="predicted"/>
<evidence type="ECO:0000313" key="2">
    <source>
        <dbReference type="Proteomes" id="UP000807306"/>
    </source>
</evidence>
<name>A0A9P6JIS1_9AGAR</name>
<evidence type="ECO:0000313" key="1">
    <source>
        <dbReference type="EMBL" id="KAF9522229.1"/>
    </source>
</evidence>
<dbReference type="EMBL" id="MU157955">
    <property type="protein sequence ID" value="KAF9522229.1"/>
    <property type="molecule type" value="Genomic_DNA"/>
</dbReference>
<dbReference type="Proteomes" id="UP000807306">
    <property type="component" value="Unassembled WGS sequence"/>
</dbReference>
<organism evidence="1 2">
    <name type="scientific">Crepidotus variabilis</name>
    <dbReference type="NCBI Taxonomy" id="179855"/>
    <lineage>
        <taxon>Eukaryota</taxon>
        <taxon>Fungi</taxon>
        <taxon>Dikarya</taxon>
        <taxon>Basidiomycota</taxon>
        <taxon>Agaricomycotina</taxon>
        <taxon>Agaricomycetes</taxon>
        <taxon>Agaricomycetidae</taxon>
        <taxon>Agaricales</taxon>
        <taxon>Agaricineae</taxon>
        <taxon>Crepidotaceae</taxon>
        <taxon>Crepidotus</taxon>
    </lineage>
</organism>
<dbReference type="AlphaFoldDB" id="A0A9P6JIS1"/>
<keyword evidence="2" id="KW-1185">Reference proteome</keyword>
<reference evidence="1" key="1">
    <citation type="submission" date="2020-11" db="EMBL/GenBank/DDBJ databases">
        <authorList>
            <consortium name="DOE Joint Genome Institute"/>
            <person name="Ahrendt S."/>
            <person name="Riley R."/>
            <person name="Andreopoulos W."/>
            <person name="Labutti K."/>
            <person name="Pangilinan J."/>
            <person name="Ruiz-Duenas F.J."/>
            <person name="Barrasa J.M."/>
            <person name="Sanchez-Garcia M."/>
            <person name="Camarero S."/>
            <person name="Miyauchi S."/>
            <person name="Serrano A."/>
            <person name="Linde D."/>
            <person name="Babiker R."/>
            <person name="Drula E."/>
            <person name="Ayuso-Fernandez I."/>
            <person name="Pacheco R."/>
            <person name="Padilla G."/>
            <person name="Ferreira P."/>
            <person name="Barriuso J."/>
            <person name="Kellner H."/>
            <person name="Castanera R."/>
            <person name="Alfaro M."/>
            <person name="Ramirez L."/>
            <person name="Pisabarro A.G."/>
            <person name="Kuo A."/>
            <person name="Tritt A."/>
            <person name="Lipzen A."/>
            <person name="He G."/>
            <person name="Yan M."/>
            <person name="Ng V."/>
            <person name="Cullen D."/>
            <person name="Martin F."/>
            <person name="Rosso M.-N."/>
            <person name="Henrissat B."/>
            <person name="Hibbett D."/>
            <person name="Martinez A.T."/>
            <person name="Grigoriev I.V."/>
        </authorList>
    </citation>
    <scope>NUCLEOTIDE SEQUENCE</scope>
    <source>
        <strain evidence="1">CBS 506.95</strain>
    </source>
</reference>
<gene>
    <name evidence="1" type="ORF">CPB83DRAFT_864806</name>
</gene>
<accession>A0A9P6JIS1</accession>
<comment type="caution">
    <text evidence="1">The sequence shown here is derived from an EMBL/GenBank/DDBJ whole genome shotgun (WGS) entry which is preliminary data.</text>
</comment>
<protein>
    <submittedName>
        <fullName evidence="1">Uncharacterized protein</fullName>
    </submittedName>
</protein>
<sequence>MPYDKPTSMLPPHLRALNQPPIFQCQGALHGNPSGRLPISYHSHLGSTNLLPM</sequence>